<accession>A0AA39NNI8</accession>
<proteinExistence type="predicted"/>
<gene>
    <name evidence="1" type="ORF">IW261DRAFT_1303111</name>
</gene>
<dbReference type="EMBL" id="JAUEPR010000064">
    <property type="protein sequence ID" value="KAK0468903.1"/>
    <property type="molecule type" value="Genomic_DNA"/>
</dbReference>
<evidence type="ECO:0000313" key="2">
    <source>
        <dbReference type="Proteomes" id="UP001175227"/>
    </source>
</evidence>
<protein>
    <recommendedName>
        <fullName evidence="3">DNA2/NAM7 helicase-like C-terminal domain-containing protein</fullName>
    </recommendedName>
</protein>
<comment type="caution">
    <text evidence="1">The sequence shown here is derived from an EMBL/GenBank/DDBJ whole genome shotgun (WGS) entry which is preliminary data.</text>
</comment>
<keyword evidence="2" id="KW-1185">Reference proteome</keyword>
<dbReference type="AlphaFoldDB" id="A0AA39NNI8"/>
<feature type="non-terminal residue" evidence="1">
    <location>
        <position position="59"/>
    </location>
</feature>
<evidence type="ECO:0000313" key="1">
    <source>
        <dbReference type="EMBL" id="KAK0468903.1"/>
    </source>
</evidence>
<dbReference type="Proteomes" id="UP001175227">
    <property type="component" value="Unassembled WGS sequence"/>
</dbReference>
<name>A0AA39NNI8_9AGAR</name>
<reference evidence="1" key="1">
    <citation type="submission" date="2023-06" db="EMBL/GenBank/DDBJ databases">
        <authorList>
            <consortium name="Lawrence Berkeley National Laboratory"/>
            <person name="Ahrendt S."/>
            <person name="Sahu N."/>
            <person name="Indic B."/>
            <person name="Wong-Bajracharya J."/>
            <person name="Merenyi Z."/>
            <person name="Ke H.-M."/>
            <person name="Monk M."/>
            <person name="Kocsube S."/>
            <person name="Drula E."/>
            <person name="Lipzen A."/>
            <person name="Balint B."/>
            <person name="Henrissat B."/>
            <person name="Andreopoulos B."/>
            <person name="Martin F.M."/>
            <person name="Harder C.B."/>
            <person name="Rigling D."/>
            <person name="Ford K.L."/>
            <person name="Foster G.D."/>
            <person name="Pangilinan J."/>
            <person name="Papanicolaou A."/>
            <person name="Barry K."/>
            <person name="LaButti K."/>
            <person name="Viragh M."/>
            <person name="Koriabine M."/>
            <person name="Yan M."/>
            <person name="Riley R."/>
            <person name="Champramary S."/>
            <person name="Plett K.L."/>
            <person name="Tsai I.J."/>
            <person name="Slot J."/>
            <person name="Sipos G."/>
            <person name="Plett J."/>
            <person name="Nagy L.G."/>
            <person name="Grigoriev I.V."/>
        </authorList>
    </citation>
    <scope>NUCLEOTIDE SEQUENCE</scope>
    <source>
        <strain evidence="1">ICMP 16352</strain>
    </source>
</reference>
<organism evidence="1 2">
    <name type="scientific">Armillaria novae-zelandiae</name>
    <dbReference type="NCBI Taxonomy" id="153914"/>
    <lineage>
        <taxon>Eukaryota</taxon>
        <taxon>Fungi</taxon>
        <taxon>Dikarya</taxon>
        <taxon>Basidiomycota</taxon>
        <taxon>Agaricomycotina</taxon>
        <taxon>Agaricomycetes</taxon>
        <taxon>Agaricomycetidae</taxon>
        <taxon>Agaricales</taxon>
        <taxon>Marasmiineae</taxon>
        <taxon>Physalacriaceae</taxon>
        <taxon>Armillaria</taxon>
    </lineage>
</organism>
<evidence type="ECO:0008006" key="3">
    <source>
        <dbReference type="Google" id="ProtNLM"/>
    </source>
</evidence>
<sequence>MNVMLTRCRRGLIVVSNRNFLLGAGQPTLVGRLACGRAWIERTTVAEQRANLPDARGER</sequence>